<evidence type="ECO:0000313" key="2">
    <source>
        <dbReference type="EMBL" id="NSL51439.1"/>
    </source>
</evidence>
<name>A0A8J8GCR8_9BACI</name>
<dbReference type="AlphaFoldDB" id="A0A8J8GCR8"/>
<keyword evidence="1" id="KW-0812">Transmembrane</keyword>
<proteinExistence type="predicted"/>
<evidence type="ECO:0000313" key="3">
    <source>
        <dbReference type="Proteomes" id="UP000625804"/>
    </source>
</evidence>
<reference evidence="2" key="1">
    <citation type="submission" date="2020-06" db="EMBL/GenBank/DDBJ databases">
        <title>A novel thermopfilic bacterium from Erzurum, Turkey.</title>
        <authorList>
            <person name="Adiguzel A."/>
            <person name="Ay H."/>
            <person name="Baltaci M.O."/>
        </authorList>
    </citation>
    <scope>NUCLEOTIDE SEQUENCE</scope>
    <source>
        <strain evidence="2">P2</strain>
    </source>
</reference>
<evidence type="ECO:0000256" key="1">
    <source>
        <dbReference type="SAM" id="Phobius"/>
    </source>
</evidence>
<protein>
    <submittedName>
        <fullName evidence="2">DUF2642 domain-containing protein</fullName>
    </submittedName>
</protein>
<gene>
    <name evidence="2" type="ORF">HR057_06610</name>
</gene>
<feature type="transmembrane region" description="Helical" evidence="1">
    <location>
        <begin position="12"/>
        <end position="37"/>
    </location>
</feature>
<keyword evidence="3" id="KW-1185">Reference proteome</keyword>
<accession>A0A8J8GCR8</accession>
<sequence>MDLLKEIATKQIVVEVSGNIVHIGLLVTIGVDVIVLYNGKDFLYIPCNHIQKIYLKDDDTTDIRPFEGKLDKSLNENISFRKMLNSARGIFSEIHIANNRTIHGYIVSVMTNYVVFYSPVFKTVYVSLQHIKWFIPYHNQEAPYALSKEHFPIQPTKLTLARTFEEQLKKLKNQIVILDLGQDDNKIGQLKVIENNIVKLITARQTPSFVNLRHIKTIHLP</sequence>
<dbReference type="Proteomes" id="UP000625804">
    <property type="component" value="Unassembled WGS sequence"/>
</dbReference>
<keyword evidence="1" id="KW-1133">Transmembrane helix</keyword>
<comment type="caution">
    <text evidence="2">The sequence shown here is derived from an EMBL/GenBank/DDBJ whole genome shotgun (WGS) entry which is preliminary data.</text>
</comment>
<organism evidence="2 3">
    <name type="scientific">Calidifontibacillus erzurumensis</name>
    <dbReference type="NCBI Taxonomy" id="2741433"/>
    <lineage>
        <taxon>Bacteria</taxon>
        <taxon>Bacillati</taxon>
        <taxon>Bacillota</taxon>
        <taxon>Bacilli</taxon>
        <taxon>Bacillales</taxon>
        <taxon>Bacillaceae</taxon>
        <taxon>Calidifontibacillus/Schinkia group</taxon>
        <taxon>Calidifontibacillus</taxon>
    </lineage>
</organism>
<keyword evidence="1" id="KW-0472">Membrane</keyword>
<dbReference type="EMBL" id="JABTTE010000006">
    <property type="protein sequence ID" value="NSL51439.1"/>
    <property type="molecule type" value="Genomic_DNA"/>
</dbReference>
<dbReference type="RefSeq" id="WP_173730642.1">
    <property type="nucleotide sequence ID" value="NZ_JABTTE010000006.1"/>
</dbReference>